<comment type="caution">
    <text evidence="1">The sequence shown here is derived from an EMBL/GenBank/DDBJ whole genome shotgun (WGS) entry which is preliminary data.</text>
</comment>
<accession>A0A200PSQ8</accession>
<gene>
    <name evidence="1" type="ORF">BVC80_1649g16</name>
</gene>
<organism evidence="1 2">
    <name type="scientific">Macleaya cordata</name>
    <name type="common">Five-seeded plume-poppy</name>
    <name type="synonym">Bocconia cordata</name>
    <dbReference type="NCBI Taxonomy" id="56857"/>
    <lineage>
        <taxon>Eukaryota</taxon>
        <taxon>Viridiplantae</taxon>
        <taxon>Streptophyta</taxon>
        <taxon>Embryophyta</taxon>
        <taxon>Tracheophyta</taxon>
        <taxon>Spermatophyta</taxon>
        <taxon>Magnoliopsida</taxon>
        <taxon>Ranunculales</taxon>
        <taxon>Papaveraceae</taxon>
        <taxon>Papaveroideae</taxon>
        <taxon>Macleaya</taxon>
    </lineage>
</organism>
<evidence type="ECO:0000313" key="2">
    <source>
        <dbReference type="Proteomes" id="UP000195402"/>
    </source>
</evidence>
<protein>
    <recommendedName>
        <fullName evidence="3">RNase H type-1 domain-containing protein</fullName>
    </recommendedName>
</protein>
<dbReference type="InParanoid" id="A0A200PSQ8"/>
<name>A0A200PSQ8_MACCD</name>
<sequence>MESILSATNSLVTNYSYVSGEVCTAPRDCIQSGLQHWMPPIDSYFKINVDGAFVHRSGNSVAHELAQFALKFKISDWWWSSDPPSCIVNLLSADLASV</sequence>
<dbReference type="Proteomes" id="UP000195402">
    <property type="component" value="Unassembled WGS sequence"/>
</dbReference>
<evidence type="ECO:0008006" key="3">
    <source>
        <dbReference type="Google" id="ProtNLM"/>
    </source>
</evidence>
<keyword evidence="2" id="KW-1185">Reference proteome</keyword>
<dbReference type="AlphaFoldDB" id="A0A200PSQ8"/>
<reference evidence="1 2" key="1">
    <citation type="journal article" date="2017" name="Mol. Plant">
        <title>The Genome of Medicinal Plant Macleaya cordata Provides New Insights into Benzylisoquinoline Alkaloids Metabolism.</title>
        <authorList>
            <person name="Liu X."/>
            <person name="Liu Y."/>
            <person name="Huang P."/>
            <person name="Ma Y."/>
            <person name="Qing Z."/>
            <person name="Tang Q."/>
            <person name="Cao H."/>
            <person name="Cheng P."/>
            <person name="Zheng Y."/>
            <person name="Yuan Z."/>
            <person name="Zhou Y."/>
            <person name="Liu J."/>
            <person name="Tang Z."/>
            <person name="Zhuo Y."/>
            <person name="Zhang Y."/>
            <person name="Yu L."/>
            <person name="Huang J."/>
            <person name="Yang P."/>
            <person name="Peng Q."/>
            <person name="Zhang J."/>
            <person name="Jiang W."/>
            <person name="Zhang Z."/>
            <person name="Lin K."/>
            <person name="Ro D.K."/>
            <person name="Chen X."/>
            <person name="Xiong X."/>
            <person name="Shang Y."/>
            <person name="Huang S."/>
            <person name="Zeng J."/>
        </authorList>
    </citation>
    <scope>NUCLEOTIDE SEQUENCE [LARGE SCALE GENOMIC DNA]</scope>
    <source>
        <strain evidence="2">cv. BLH2017</strain>
        <tissue evidence="1">Root</tissue>
    </source>
</reference>
<evidence type="ECO:0000313" key="1">
    <source>
        <dbReference type="EMBL" id="OVA01222.1"/>
    </source>
</evidence>
<proteinExistence type="predicted"/>
<dbReference type="EMBL" id="MVGT01004153">
    <property type="protein sequence ID" value="OVA01222.1"/>
    <property type="molecule type" value="Genomic_DNA"/>
</dbReference>